<gene>
    <name evidence="1" type="ORF">DesU5LDRAFT_0670</name>
</gene>
<proteinExistence type="predicted"/>
<dbReference type="OrthoDB" id="9815923at2"/>
<dbReference type="EMBL" id="JH600068">
    <property type="protein sequence ID" value="EIG52375.1"/>
    <property type="molecule type" value="Genomic_DNA"/>
</dbReference>
<dbReference type="InterPro" id="IPR029044">
    <property type="entry name" value="Nucleotide-diphossugar_trans"/>
</dbReference>
<dbReference type="HOGENOM" id="CLU_038907_0_0_7"/>
<sequence>MTHPFFTYTREILSWRLGDPAPVGPASGVPGPDRTDARVRRILRAAPGRPAVFLLGLGTGRLASALAAALPPATALTVLSLVPATARHLWDAGSLAWITPEGPRQLLADSSPQALFCLLAMAGPSPGEALVTVNPEDTSPDEREALVRLRRLLDETSPLVLPAGAAPAGPGLTLAVLARPDEPDLPGFFEACRGLASQAVVLWDGPDVPAAADGAASLGIPVRHLARPLGRDFAAQRNALLRACPPGWVLTLDPDERPGPGFGDLAARLAATPGVGAAYFPRITLYPDAGHAKAGHGLWPDLQLRLFSTAPPARARYVRPVHERLEGLAGRAALALGTPIFHHNRLLADDDAVQAKLARYDAAGGAPVHRLSRDYPSLPLSFFTPPAGKAPDGRVLLLPALW</sequence>
<dbReference type="AlphaFoldDB" id="I2PXW9"/>
<protein>
    <recommendedName>
        <fullName evidence="2">Glycosyl transferase</fullName>
    </recommendedName>
</protein>
<accession>I2PXW9</accession>
<dbReference type="SUPFAM" id="SSF53448">
    <property type="entry name" value="Nucleotide-diphospho-sugar transferases"/>
    <property type="match status" value="1"/>
</dbReference>
<evidence type="ECO:0000313" key="1">
    <source>
        <dbReference type="EMBL" id="EIG52375.1"/>
    </source>
</evidence>
<dbReference type="eggNOG" id="COG0463">
    <property type="taxonomic scope" value="Bacteria"/>
</dbReference>
<organism evidence="1">
    <name type="scientific">Desulfovibrio sp. U5L</name>
    <dbReference type="NCBI Taxonomy" id="596152"/>
    <lineage>
        <taxon>Bacteria</taxon>
        <taxon>Pseudomonadati</taxon>
        <taxon>Thermodesulfobacteriota</taxon>
        <taxon>Desulfovibrionia</taxon>
        <taxon>Desulfovibrionales</taxon>
        <taxon>Desulfovibrionaceae</taxon>
        <taxon>Desulfovibrio</taxon>
    </lineage>
</organism>
<reference evidence="1" key="1">
    <citation type="submission" date="2011-11" db="EMBL/GenBank/DDBJ databases">
        <title>Improved High-Quality Draft sequence of Desulfovibrio sp. U5L.</title>
        <authorList>
            <consortium name="US DOE Joint Genome Institute"/>
            <person name="Lucas S."/>
            <person name="Han J."/>
            <person name="Lapidus A."/>
            <person name="Cheng J.-F."/>
            <person name="Goodwin L."/>
            <person name="Pitluck S."/>
            <person name="Peters L."/>
            <person name="Ovchinnikova G."/>
            <person name="Held B."/>
            <person name="Detter J.C."/>
            <person name="Han C."/>
            <person name="Tapia R."/>
            <person name="Land M."/>
            <person name="Hauser L."/>
            <person name="Kyrpides N."/>
            <person name="Ivanova N."/>
            <person name="Pagani I."/>
            <person name="Gabster J."/>
            <person name="Walker C."/>
            <person name="Stolyar S."/>
            <person name="Stahl D."/>
            <person name="Arkin A."/>
            <person name="Dehal P."/>
            <person name="Hazen T."/>
            <person name="Woyke T."/>
        </authorList>
    </citation>
    <scope>NUCLEOTIDE SEQUENCE [LARGE SCALE GENOMIC DNA]</scope>
    <source>
        <strain evidence="1">U5L</strain>
    </source>
</reference>
<evidence type="ECO:0008006" key="2">
    <source>
        <dbReference type="Google" id="ProtNLM"/>
    </source>
</evidence>
<dbReference type="STRING" id="596152.DesU5LDRAFT_0670"/>
<name>I2PXW9_9BACT</name>